<evidence type="ECO:0000259" key="13">
    <source>
        <dbReference type="Pfam" id="PF00294"/>
    </source>
</evidence>
<evidence type="ECO:0000256" key="9">
    <source>
        <dbReference type="ARBA" id="ARBA00022840"/>
    </source>
</evidence>
<dbReference type="EMBL" id="JALJOR010000009">
    <property type="protein sequence ID" value="KAK9811523.1"/>
    <property type="molecule type" value="Genomic_DNA"/>
</dbReference>
<evidence type="ECO:0000256" key="4">
    <source>
        <dbReference type="ARBA" id="ARBA00012119"/>
    </source>
</evidence>
<evidence type="ECO:0000256" key="11">
    <source>
        <dbReference type="PIRSR" id="PIRSR601805-1"/>
    </source>
</evidence>
<dbReference type="InterPro" id="IPR011611">
    <property type="entry name" value="PfkB_dom"/>
</dbReference>
<protein>
    <recommendedName>
        <fullName evidence="4 12">Adenosine kinase</fullName>
        <shortName evidence="12">AK</shortName>
        <ecNumber evidence="4 12">2.7.1.20</ecNumber>
    </recommendedName>
    <alternativeName>
        <fullName evidence="12">Adenosine 5'-phosphotransferase</fullName>
    </alternativeName>
</protein>
<dbReference type="GO" id="GO:0005634">
    <property type="term" value="C:nucleus"/>
    <property type="evidence" value="ECO:0007669"/>
    <property type="project" value="TreeGrafter"/>
</dbReference>
<dbReference type="Gene3D" id="3.30.1110.10">
    <property type="match status" value="1"/>
</dbReference>
<dbReference type="CDD" id="cd01168">
    <property type="entry name" value="adenosine_kinase"/>
    <property type="match status" value="1"/>
</dbReference>
<dbReference type="GO" id="GO:0005524">
    <property type="term" value="F:ATP binding"/>
    <property type="evidence" value="ECO:0007669"/>
    <property type="project" value="UniProtKB-UniRule"/>
</dbReference>
<dbReference type="PROSITE" id="PS00584">
    <property type="entry name" value="PFKB_KINASES_2"/>
    <property type="match status" value="1"/>
</dbReference>
<comment type="function">
    <text evidence="12">ATP dependent phosphorylation of adenosine and other related nucleoside analogs to monophosphate derivatives.</text>
</comment>
<comment type="similarity">
    <text evidence="3 12">Belongs to the carbohydrate kinase PfkB family.</text>
</comment>
<keyword evidence="15" id="KW-1185">Reference proteome</keyword>
<dbReference type="Proteomes" id="UP001489004">
    <property type="component" value="Unassembled WGS sequence"/>
</dbReference>
<comment type="pathway">
    <text evidence="2 12">Purine metabolism; AMP biosynthesis via salvage pathway; AMP from adenosine: step 1/1.</text>
</comment>
<sequence length="329" mass="36035">MSSGLVGSLVGMGNPLLDISAKVDQAFLDKYGLKMADQILAEEKHQPLYKELSAKPDVEYIAGGATQNSIRIAQWMLQVPGATSYLGCVGEDEYGRRMRDTATKDGVNVQYMVDNSTPTGTCGVAIMGGERSLIANLAAANNYKVDHLKQPENFALVERARVLYSAGFFITVSPESILLAAKHACEHGKMYCMNLSAPFIMEVPPFKKTLMDAMPYIDFLFGNETEARTFSKSEGWETDDVAEIALRISRMPKQNGSRPRNVVFTQGKDPTVVAHLGKVTLHPVILLPKEKLVDTNGAGDAFVGGFLSQLIHSSQVFKFGWLPRRVALN</sequence>
<dbReference type="GO" id="GO:0006169">
    <property type="term" value="P:adenosine salvage"/>
    <property type="evidence" value="ECO:0007669"/>
    <property type="project" value="UniProtKB-ARBA"/>
</dbReference>
<evidence type="ECO:0000256" key="2">
    <source>
        <dbReference type="ARBA" id="ARBA00004801"/>
    </source>
</evidence>
<dbReference type="InterPro" id="IPR029056">
    <property type="entry name" value="Ribokinase-like"/>
</dbReference>
<dbReference type="PANTHER" id="PTHR45769:SF3">
    <property type="entry name" value="ADENOSINE KINASE"/>
    <property type="match status" value="1"/>
</dbReference>
<dbReference type="AlphaFoldDB" id="A0AAW1PTR8"/>
<comment type="caution">
    <text evidence="14">The sequence shown here is derived from an EMBL/GenBank/DDBJ whole genome shotgun (WGS) entry which is preliminary data.</text>
</comment>
<keyword evidence="7 12" id="KW-0547">Nucleotide-binding</keyword>
<dbReference type="Pfam" id="PF00294">
    <property type="entry name" value="PfkB"/>
    <property type="match status" value="1"/>
</dbReference>
<feature type="domain" description="Carbohydrate kinase PfkB" evidence="13">
    <location>
        <begin position="27"/>
        <end position="313"/>
    </location>
</feature>
<dbReference type="FunFam" id="3.30.1110.10:FF:000001">
    <property type="entry name" value="Adenosine kinase a"/>
    <property type="match status" value="1"/>
</dbReference>
<gene>
    <name evidence="14" type="ORF">WJX72_005257</name>
</gene>
<dbReference type="Gene3D" id="3.40.1190.20">
    <property type="match status" value="1"/>
</dbReference>
<dbReference type="FunFam" id="3.40.1190.20:FF:000006">
    <property type="entry name" value="Adenosine kinase 2"/>
    <property type="match status" value="1"/>
</dbReference>
<feature type="active site" description="Proton acceptor" evidence="11">
    <location>
        <position position="300"/>
    </location>
</feature>
<comment type="catalytic activity">
    <reaction evidence="12">
        <text>adenosine + ATP = AMP + ADP + H(+)</text>
        <dbReference type="Rhea" id="RHEA:20824"/>
        <dbReference type="ChEBI" id="CHEBI:15378"/>
        <dbReference type="ChEBI" id="CHEBI:16335"/>
        <dbReference type="ChEBI" id="CHEBI:30616"/>
        <dbReference type="ChEBI" id="CHEBI:456215"/>
        <dbReference type="ChEBI" id="CHEBI:456216"/>
        <dbReference type="EC" id="2.7.1.20"/>
    </reaction>
</comment>
<evidence type="ECO:0000256" key="12">
    <source>
        <dbReference type="RuleBase" id="RU368116"/>
    </source>
</evidence>
<keyword evidence="10 12" id="KW-0460">Magnesium</keyword>
<organism evidence="14 15">
    <name type="scientific">[Myrmecia] bisecta</name>
    <dbReference type="NCBI Taxonomy" id="41462"/>
    <lineage>
        <taxon>Eukaryota</taxon>
        <taxon>Viridiplantae</taxon>
        <taxon>Chlorophyta</taxon>
        <taxon>core chlorophytes</taxon>
        <taxon>Trebouxiophyceae</taxon>
        <taxon>Trebouxiales</taxon>
        <taxon>Trebouxiaceae</taxon>
        <taxon>Myrmecia</taxon>
    </lineage>
</organism>
<keyword evidence="6 12" id="KW-0660">Purine salvage</keyword>
<dbReference type="GO" id="GO:0004001">
    <property type="term" value="F:adenosine kinase activity"/>
    <property type="evidence" value="ECO:0007669"/>
    <property type="project" value="UniProtKB-UniRule"/>
</dbReference>
<reference evidence="14 15" key="1">
    <citation type="journal article" date="2024" name="Nat. Commun.">
        <title>Phylogenomics reveals the evolutionary origins of lichenization in chlorophyte algae.</title>
        <authorList>
            <person name="Puginier C."/>
            <person name="Libourel C."/>
            <person name="Otte J."/>
            <person name="Skaloud P."/>
            <person name="Haon M."/>
            <person name="Grisel S."/>
            <person name="Petersen M."/>
            <person name="Berrin J.G."/>
            <person name="Delaux P.M."/>
            <person name="Dal Grande F."/>
            <person name="Keller J."/>
        </authorList>
    </citation>
    <scope>NUCLEOTIDE SEQUENCE [LARGE SCALE GENOMIC DNA]</scope>
    <source>
        <strain evidence="14 15">SAG 2043</strain>
    </source>
</reference>
<evidence type="ECO:0000256" key="6">
    <source>
        <dbReference type="ARBA" id="ARBA00022726"/>
    </source>
</evidence>
<evidence type="ECO:0000256" key="1">
    <source>
        <dbReference type="ARBA" id="ARBA00001946"/>
    </source>
</evidence>
<dbReference type="GO" id="GO:0005829">
    <property type="term" value="C:cytosol"/>
    <property type="evidence" value="ECO:0007669"/>
    <property type="project" value="TreeGrafter"/>
</dbReference>
<evidence type="ECO:0000256" key="8">
    <source>
        <dbReference type="ARBA" id="ARBA00022777"/>
    </source>
</evidence>
<dbReference type="PRINTS" id="PR00989">
    <property type="entry name" value="ADENOKINASE"/>
</dbReference>
<dbReference type="InterPro" id="IPR001805">
    <property type="entry name" value="Adenokinase"/>
</dbReference>
<evidence type="ECO:0000256" key="7">
    <source>
        <dbReference type="ARBA" id="ARBA00022741"/>
    </source>
</evidence>
<dbReference type="EC" id="2.7.1.20" evidence="4 12"/>
<name>A0AAW1PTR8_9CHLO</name>
<keyword evidence="8 12" id="KW-0418">Kinase</keyword>
<dbReference type="PANTHER" id="PTHR45769">
    <property type="entry name" value="ADENOSINE KINASE"/>
    <property type="match status" value="1"/>
</dbReference>
<dbReference type="GO" id="GO:0006144">
    <property type="term" value="P:purine nucleobase metabolic process"/>
    <property type="evidence" value="ECO:0007669"/>
    <property type="project" value="TreeGrafter"/>
</dbReference>
<accession>A0AAW1PTR8</accession>
<evidence type="ECO:0000313" key="14">
    <source>
        <dbReference type="EMBL" id="KAK9811523.1"/>
    </source>
</evidence>
<evidence type="ECO:0000256" key="5">
    <source>
        <dbReference type="ARBA" id="ARBA00022679"/>
    </source>
</evidence>
<keyword evidence="9 12" id="KW-0067">ATP-binding</keyword>
<evidence type="ECO:0000313" key="15">
    <source>
        <dbReference type="Proteomes" id="UP001489004"/>
    </source>
</evidence>
<dbReference type="GO" id="GO:0044209">
    <property type="term" value="P:AMP salvage"/>
    <property type="evidence" value="ECO:0007669"/>
    <property type="project" value="UniProtKB-UniRule"/>
</dbReference>
<evidence type="ECO:0000256" key="3">
    <source>
        <dbReference type="ARBA" id="ARBA00010688"/>
    </source>
</evidence>
<dbReference type="InterPro" id="IPR002173">
    <property type="entry name" value="Carboh/pur_kinase_PfkB_CS"/>
</dbReference>
<dbReference type="SUPFAM" id="SSF53613">
    <property type="entry name" value="Ribokinase-like"/>
    <property type="match status" value="1"/>
</dbReference>
<proteinExistence type="inferred from homology"/>
<evidence type="ECO:0000256" key="10">
    <source>
        <dbReference type="ARBA" id="ARBA00022842"/>
    </source>
</evidence>
<keyword evidence="5 12" id="KW-0808">Transferase</keyword>
<comment type="cofactor">
    <cofactor evidence="1 12">
        <name>Mg(2+)</name>
        <dbReference type="ChEBI" id="CHEBI:18420"/>
    </cofactor>
</comment>